<feature type="non-terminal residue" evidence="2">
    <location>
        <position position="1015"/>
    </location>
</feature>
<feature type="compositionally biased region" description="Polar residues" evidence="1">
    <location>
        <begin position="1"/>
        <end position="19"/>
    </location>
</feature>
<evidence type="ECO:0000313" key="3">
    <source>
        <dbReference type="Proteomes" id="UP000660729"/>
    </source>
</evidence>
<feature type="region of interest" description="Disordered" evidence="1">
    <location>
        <begin position="172"/>
        <end position="260"/>
    </location>
</feature>
<feature type="region of interest" description="Disordered" evidence="1">
    <location>
        <begin position="93"/>
        <end position="127"/>
    </location>
</feature>
<feature type="compositionally biased region" description="Polar residues" evidence="1">
    <location>
        <begin position="581"/>
        <end position="591"/>
    </location>
</feature>
<name>A0A8H6VJW5_9PEZI</name>
<feature type="compositionally biased region" description="Basic residues" evidence="1">
    <location>
        <begin position="973"/>
        <end position="984"/>
    </location>
</feature>
<dbReference type="EMBL" id="JABCIY010000041">
    <property type="protein sequence ID" value="KAF7195163.1"/>
    <property type="molecule type" value="Genomic_DNA"/>
</dbReference>
<feature type="compositionally biased region" description="Low complexity" evidence="1">
    <location>
        <begin position="536"/>
        <end position="549"/>
    </location>
</feature>
<keyword evidence="3" id="KW-1185">Reference proteome</keyword>
<feature type="region of interest" description="Disordered" evidence="1">
    <location>
        <begin position="577"/>
        <end position="729"/>
    </location>
</feature>
<accession>A0A8H6VJW5</accession>
<feature type="region of interest" description="Disordered" evidence="1">
    <location>
        <begin position="313"/>
        <end position="353"/>
    </location>
</feature>
<feature type="compositionally biased region" description="Basic and acidic residues" evidence="1">
    <location>
        <begin position="618"/>
        <end position="629"/>
    </location>
</feature>
<feature type="compositionally biased region" description="Polar residues" evidence="1">
    <location>
        <begin position="526"/>
        <end position="535"/>
    </location>
</feature>
<dbReference type="OrthoDB" id="3648773at2759"/>
<evidence type="ECO:0000256" key="1">
    <source>
        <dbReference type="SAM" id="MobiDB-lite"/>
    </source>
</evidence>
<comment type="caution">
    <text evidence="2">The sequence shown here is derived from an EMBL/GenBank/DDBJ whole genome shotgun (WGS) entry which is preliminary data.</text>
</comment>
<evidence type="ECO:0000313" key="2">
    <source>
        <dbReference type="EMBL" id="KAF7195163.1"/>
    </source>
</evidence>
<feature type="compositionally biased region" description="Pro residues" evidence="1">
    <location>
        <begin position="172"/>
        <end position="186"/>
    </location>
</feature>
<reference evidence="2" key="1">
    <citation type="submission" date="2020-04" db="EMBL/GenBank/DDBJ databases">
        <title>Draft genome resource of the tomato pathogen Pseudocercospora fuligena.</title>
        <authorList>
            <person name="Zaccaron A."/>
        </authorList>
    </citation>
    <scope>NUCLEOTIDE SEQUENCE</scope>
    <source>
        <strain evidence="2">PF001</strain>
    </source>
</reference>
<feature type="compositionally biased region" description="Basic and acidic residues" evidence="1">
    <location>
        <begin position="709"/>
        <end position="722"/>
    </location>
</feature>
<feature type="compositionally biased region" description="Polar residues" evidence="1">
    <location>
        <begin position="671"/>
        <end position="681"/>
    </location>
</feature>
<feature type="compositionally biased region" description="Polar residues" evidence="1">
    <location>
        <begin position="555"/>
        <end position="565"/>
    </location>
</feature>
<feature type="region of interest" description="Disordered" evidence="1">
    <location>
        <begin position="951"/>
        <end position="1015"/>
    </location>
</feature>
<feature type="region of interest" description="Disordered" evidence="1">
    <location>
        <begin position="395"/>
        <end position="425"/>
    </location>
</feature>
<feature type="compositionally biased region" description="Basic residues" evidence="1">
    <location>
        <begin position="1005"/>
        <end position="1015"/>
    </location>
</feature>
<feature type="region of interest" description="Disordered" evidence="1">
    <location>
        <begin position="1"/>
        <end position="22"/>
    </location>
</feature>
<dbReference type="AlphaFoldDB" id="A0A8H6VJW5"/>
<dbReference type="Proteomes" id="UP000660729">
    <property type="component" value="Unassembled WGS sequence"/>
</dbReference>
<feature type="region of interest" description="Disordered" evidence="1">
    <location>
        <begin position="519"/>
        <end position="565"/>
    </location>
</feature>
<protein>
    <submittedName>
        <fullName evidence="2">Uncharacterized protein</fullName>
    </submittedName>
</protein>
<proteinExistence type="predicted"/>
<gene>
    <name evidence="2" type="ORF">HII31_03369</name>
</gene>
<feature type="compositionally biased region" description="Polar residues" evidence="1">
    <location>
        <begin position="460"/>
        <end position="473"/>
    </location>
</feature>
<feature type="region of interest" description="Disordered" evidence="1">
    <location>
        <begin position="451"/>
        <end position="479"/>
    </location>
</feature>
<feature type="compositionally biased region" description="Basic and acidic residues" evidence="1">
    <location>
        <begin position="985"/>
        <end position="1004"/>
    </location>
</feature>
<organism evidence="2 3">
    <name type="scientific">Pseudocercospora fuligena</name>
    <dbReference type="NCBI Taxonomy" id="685502"/>
    <lineage>
        <taxon>Eukaryota</taxon>
        <taxon>Fungi</taxon>
        <taxon>Dikarya</taxon>
        <taxon>Ascomycota</taxon>
        <taxon>Pezizomycotina</taxon>
        <taxon>Dothideomycetes</taxon>
        <taxon>Dothideomycetidae</taxon>
        <taxon>Mycosphaerellales</taxon>
        <taxon>Mycosphaerellaceae</taxon>
        <taxon>Pseudocercospora</taxon>
    </lineage>
</organism>
<feature type="compositionally biased region" description="Low complexity" evidence="1">
    <location>
        <begin position="197"/>
        <end position="215"/>
    </location>
</feature>
<feature type="non-terminal residue" evidence="2">
    <location>
        <position position="1"/>
    </location>
</feature>
<feature type="region of interest" description="Disordered" evidence="1">
    <location>
        <begin position="795"/>
        <end position="827"/>
    </location>
</feature>
<feature type="compositionally biased region" description="Low complexity" evidence="1">
    <location>
        <begin position="106"/>
        <end position="122"/>
    </location>
</feature>
<feature type="compositionally biased region" description="Basic residues" evidence="1">
    <location>
        <begin position="220"/>
        <end position="236"/>
    </location>
</feature>
<sequence>PAFSRSQASEANNIAVSSSLPPKQPLPLTTLLHRNRHCDDTCTCCDRGSRHTGATLPSNCTMSFYRDLNERHSYRKGIFLAFAAIFGRRRSGGGSLSEETVAIQRSGSGSPASPASPWSSTSEAVSPQLIGKRAEADANLLMQTPDSVDTYKSSRLASTTAHLRSLIANLPTPVPLPLPRASPPRESPPESVRSRHSNQSISSITSISDGSSESSYAFGLRRRKPDLRLLKKKSKPSQHLIQKPSILKLPNDGRRSPSFYKPKVIEDTGVVESTTKDIAPPPPPEKPMPLTLPELLRTEPDIKPIRKVQTLKLPVQRPGLLRNSSKDSKSQPNLQRCTSAKDIKPGPQQRQLRFGSPQILETRSHEPLLTQSPIVPVKPAPLIMPRKASVILHQQNRQSAPKRHYHDVTPPEDEPSVSGKSPFRHGDSYFHTFGADTMYNKEFVPARSPQAIEERKQKSEQLISSPDLRSQADSGIPLLSLQQPDIAEPPIRKPKKRNSSAFFNIFRLSAFKDVNVFESPSRRKASNTSSPTPRKTSAATPVMTPAATPGIMVSSPVNSNSTQRRPSIVPELTMPSYFARPSTSQGDSQMSLAPMSPALSPGAVPVTPGELVRATPEPMHKSRAQDRSSSEALSPLGTPRIRHRRHRESTLENAPEVDDEGSYISAPATPLTGSRTPSAGSRSVRVNEGSSYGKSGPVQPSPSPGAEEASSRMHDAEHEPHKPSLRKKPSIGQALAQSLRQYRSSATLEADPNRESAIAAVARRSTLSLKASFSRINLRTSISTINVRNGKLAKKSSIGCELREKPEDDNEPQSKGAEEPKPTEQPIRRITAADLEVTDFVQTPFSQRYYDTKRATQQAIRAFIDDTLEEDDDEDDNEVVLGFENDVPDHLPNSPLCPLHPKHKSGGKAICPLHGRYKKSKAPIATDHASKSAHKVEIVFDTRELSELSAKARTASMGTDGAGNSESELPAPIRKRVSWQRKSKSRDSEPRGRQRERGECAWDTRRRRAGKRRFR</sequence>